<accession>A0AAI9ZML7</accession>
<name>A0AAI9ZML7_9PEZI</name>
<dbReference type="EMBL" id="JAHMHQ010000015">
    <property type="protein sequence ID" value="KAK1634461.1"/>
    <property type="molecule type" value="Genomic_DNA"/>
</dbReference>
<keyword evidence="3" id="KW-1185">Reference proteome</keyword>
<dbReference type="RefSeq" id="XP_060443068.1">
    <property type="nucleotide sequence ID" value="XM_060596028.1"/>
</dbReference>
<dbReference type="AlphaFoldDB" id="A0AAI9ZML7"/>
<comment type="caution">
    <text evidence="2">The sequence shown here is derived from an EMBL/GenBank/DDBJ whole genome shotgun (WGS) entry which is preliminary data.</text>
</comment>
<dbReference type="GeneID" id="85480890"/>
<proteinExistence type="predicted"/>
<reference evidence="2" key="1">
    <citation type="submission" date="2021-06" db="EMBL/GenBank/DDBJ databases">
        <title>Comparative genomics, transcriptomics and evolutionary studies reveal genomic signatures of adaptation to plant cell wall in hemibiotrophic fungi.</title>
        <authorList>
            <consortium name="DOE Joint Genome Institute"/>
            <person name="Baroncelli R."/>
            <person name="Diaz J.F."/>
            <person name="Benocci T."/>
            <person name="Peng M."/>
            <person name="Battaglia E."/>
            <person name="Haridas S."/>
            <person name="Andreopoulos W."/>
            <person name="Labutti K."/>
            <person name="Pangilinan J."/>
            <person name="Floch G.L."/>
            <person name="Makela M.R."/>
            <person name="Henrissat B."/>
            <person name="Grigoriev I.V."/>
            <person name="Crouch J.A."/>
            <person name="De Vries R.P."/>
            <person name="Sukno S.A."/>
            <person name="Thon M.R."/>
        </authorList>
    </citation>
    <scope>NUCLEOTIDE SEQUENCE</scope>
    <source>
        <strain evidence="2">CBS 102054</strain>
    </source>
</reference>
<gene>
    <name evidence="2" type="ORF">BDP81DRAFT_59456</name>
</gene>
<evidence type="ECO:0000256" key="1">
    <source>
        <dbReference type="SAM" id="MobiDB-lite"/>
    </source>
</evidence>
<protein>
    <submittedName>
        <fullName evidence="2">Uncharacterized protein</fullName>
    </submittedName>
</protein>
<feature type="region of interest" description="Disordered" evidence="1">
    <location>
        <begin position="1"/>
        <end position="22"/>
    </location>
</feature>
<sequence length="171" mass="19189">MLWRFDSPPARNNSIKGHGSPGSGPAYPAFHVNSSTRVTWQILRSSKSNVPDFLCAAGGEPARLARLGSYMSVWFHFATGFADLQQPSSVFYSVKFNFFFVPSQSFRLTIRPRHFCCSPREAKAARYATRRATWSERLRPKFRPCTHVPDARAFACDDDVVGKPQAGPKTE</sequence>
<dbReference type="Proteomes" id="UP001243989">
    <property type="component" value="Unassembled WGS sequence"/>
</dbReference>
<evidence type="ECO:0000313" key="2">
    <source>
        <dbReference type="EMBL" id="KAK1634461.1"/>
    </source>
</evidence>
<organism evidence="2 3">
    <name type="scientific">Colletotrichum phormii</name>
    <dbReference type="NCBI Taxonomy" id="359342"/>
    <lineage>
        <taxon>Eukaryota</taxon>
        <taxon>Fungi</taxon>
        <taxon>Dikarya</taxon>
        <taxon>Ascomycota</taxon>
        <taxon>Pezizomycotina</taxon>
        <taxon>Sordariomycetes</taxon>
        <taxon>Hypocreomycetidae</taxon>
        <taxon>Glomerellales</taxon>
        <taxon>Glomerellaceae</taxon>
        <taxon>Colletotrichum</taxon>
        <taxon>Colletotrichum acutatum species complex</taxon>
    </lineage>
</organism>
<evidence type="ECO:0000313" key="3">
    <source>
        <dbReference type="Proteomes" id="UP001243989"/>
    </source>
</evidence>